<dbReference type="GO" id="GO:0005634">
    <property type="term" value="C:nucleus"/>
    <property type="evidence" value="ECO:0007669"/>
    <property type="project" value="UniProtKB-SubCell"/>
</dbReference>
<feature type="compositionally biased region" description="Low complexity" evidence="7">
    <location>
        <begin position="400"/>
        <end position="410"/>
    </location>
</feature>
<reference evidence="9 10" key="1">
    <citation type="submission" date="2014-08" db="EMBL/GenBank/DDBJ databases">
        <authorList>
            <person name="Sibley D."/>
            <person name="Venepally P."/>
            <person name="Karamycheva S."/>
            <person name="Hadjithomas M."/>
            <person name="Khan A."/>
            <person name="Brunk B."/>
            <person name="Roos D."/>
            <person name="Caler E."/>
            <person name="Lorenzi H."/>
        </authorList>
    </citation>
    <scope>NUCLEOTIDE SEQUENCE [LARGE SCALE GENOMIC DNA]</scope>
    <source>
        <strain evidence="9 10">VAND</strain>
    </source>
</reference>
<dbReference type="PANTHER" id="PTHR23003">
    <property type="entry name" value="RNA RECOGNITION MOTIF RRM DOMAIN CONTAINING PROTEIN"/>
    <property type="match status" value="1"/>
</dbReference>
<evidence type="ECO:0000256" key="3">
    <source>
        <dbReference type="ARBA" id="ARBA00022737"/>
    </source>
</evidence>
<proteinExistence type="predicted"/>
<feature type="compositionally biased region" description="Basic and acidic residues" evidence="7">
    <location>
        <begin position="18"/>
        <end position="117"/>
    </location>
</feature>
<dbReference type="InterPro" id="IPR050374">
    <property type="entry name" value="RRT5_SRSF_SR"/>
</dbReference>
<feature type="region of interest" description="Disordered" evidence="7">
    <location>
        <begin position="394"/>
        <end position="615"/>
    </location>
</feature>
<evidence type="ECO:0000256" key="4">
    <source>
        <dbReference type="ARBA" id="ARBA00022884"/>
    </source>
</evidence>
<evidence type="ECO:0000256" key="1">
    <source>
        <dbReference type="ARBA" id="ARBA00004123"/>
    </source>
</evidence>
<dbReference type="Gene3D" id="3.30.70.330">
    <property type="match status" value="2"/>
</dbReference>
<evidence type="ECO:0000256" key="7">
    <source>
        <dbReference type="SAM" id="MobiDB-lite"/>
    </source>
</evidence>
<dbReference type="Pfam" id="PF00076">
    <property type="entry name" value="RRM_1"/>
    <property type="match status" value="2"/>
</dbReference>
<dbReference type="PROSITE" id="PS50102">
    <property type="entry name" value="RRM"/>
    <property type="match status" value="2"/>
</dbReference>
<feature type="domain" description="RRM" evidence="8">
    <location>
        <begin position="214"/>
        <end position="292"/>
    </location>
</feature>
<feature type="compositionally biased region" description="Basic and acidic residues" evidence="7">
    <location>
        <begin position="584"/>
        <end position="615"/>
    </location>
</feature>
<comment type="caution">
    <text evidence="9">The sequence shown here is derived from an EMBL/GenBank/DDBJ whole genome shotgun (WGS) entry which is preliminary data.</text>
</comment>
<dbReference type="GO" id="GO:0005737">
    <property type="term" value="C:cytoplasm"/>
    <property type="evidence" value="ECO:0007669"/>
    <property type="project" value="TreeGrafter"/>
</dbReference>
<evidence type="ECO:0000256" key="2">
    <source>
        <dbReference type="ARBA" id="ARBA00022664"/>
    </source>
</evidence>
<feature type="compositionally biased region" description="Basic and acidic residues" evidence="7">
    <location>
        <begin position="160"/>
        <end position="179"/>
    </location>
</feature>
<comment type="subcellular location">
    <subcellularLocation>
        <location evidence="1">Nucleus</location>
    </subcellularLocation>
</comment>
<gene>
    <name evidence="9" type="ORF">TGVAND_209850A</name>
</gene>
<evidence type="ECO:0000256" key="6">
    <source>
        <dbReference type="PROSITE-ProRule" id="PRU00176"/>
    </source>
</evidence>
<dbReference type="AlphaFoldDB" id="A0A086PYM6"/>
<dbReference type="SMART" id="SM00360">
    <property type="entry name" value="RRM"/>
    <property type="match status" value="2"/>
</dbReference>
<feature type="domain" description="RRM" evidence="8">
    <location>
        <begin position="318"/>
        <end position="393"/>
    </location>
</feature>
<organism evidence="9 10">
    <name type="scientific">Toxoplasma gondii VAND</name>
    <dbReference type="NCBI Taxonomy" id="933077"/>
    <lineage>
        <taxon>Eukaryota</taxon>
        <taxon>Sar</taxon>
        <taxon>Alveolata</taxon>
        <taxon>Apicomplexa</taxon>
        <taxon>Conoidasida</taxon>
        <taxon>Coccidia</taxon>
        <taxon>Eucoccidiorida</taxon>
        <taxon>Eimeriorina</taxon>
        <taxon>Sarcocystidae</taxon>
        <taxon>Toxoplasma</taxon>
    </lineage>
</organism>
<dbReference type="InterPro" id="IPR012677">
    <property type="entry name" value="Nucleotide-bd_a/b_plait_sf"/>
</dbReference>
<keyword evidence="5" id="KW-0539">Nucleus</keyword>
<dbReference type="InterPro" id="IPR000504">
    <property type="entry name" value="RRM_dom"/>
</dbReference>
<reference evidence="9 10" key="2">
    <citation type="journal article" date="2015" name="Eukaryot. Cell">
        <title>Genetic mapping reveals that sinefungin resistance in Toxoplasma gondii is controlled by a putative amino acid transporter locus that can be used as a negative selectable marker.</title>
        <authorList>
            <person name="Behnke M.S."/>
            <person name="Khan A."/>
            <person name="Sibley L.D."/>
        </authorList>
    </citation>
    <scope>NUCLEOTIDE SEQUENCE [LARGE SCALE GENOMIC DNA]</scope>
    <source>
        <strain evidence="9 10">VAND</strain>
    </source>
</reference>
<name>A0A086PYM6_TOXGO</name>
<feature type="region of interest" description="Disordered" evidence="7">
    <location>
        <begin position="1"/>
        <end position="205"/>
    </location>
</feature>
<dbReference type="OrthoDB" id="1099063at2759"/>
<keyword evidence="3" id="KW-0677">Repeat</keyword>
<feature type="compositionally biased region" description="Low complexity" evidence="7">
    <location>
        <begin position="131"/>
        <end position="154"/>
    </location>
</feature>
<evidence type="ECO:0000256" key="5">
    <source>
        <dbReference type="ARBA" id="ARBA00023242"/>
    </source>
</evidence>
<protein>
    <submittedName>
        <fullName evidence="9">RNA recognition motif-containing protein</fullName>
    </submittedName>
</protein>
<accession>A0A086PYM6</accession>
<dbReference type="VEuPathDB" id="ToxoDB:TGVAND_209850A"/>
<dbReference type="EMBL" id="AEYJ02001009">
    <property type="protein sequence ID" value="KFH05458.1"/>
    <property type="molecule type" value="Genomic_DNA"/>
</dbReference>
<feature type="compositionally biased region" description="Basic and acidic residues" evidence="7">
    <location>
        <begin position="501"/>
        <end position="557"/>
    </location>
</feature>
<keyword evidence="4 6" id="KW-0694">RNA-binding</keyword>
<feature type="compositionally biased region" description="Basic and acidic residues" evidence="7">
    <location>
        <begin position="564"/>
        <end position="576"/>
    </location>
</feature>
<dbReference type="PANTHER" id="PTHR23003:SF62">
    <property type="entry name" value="SERINE_ARGININE (SR)-TYPE SHUTTLING MRNA BINDING PROTEIN NPL3"/>
    <property type="match status" value="1"/>
</dbReference>
<evidence type="ECO:0000259" key="8">
    <source>
        <dbReference type="PROSITE" id="PS50102"/>
    </source>
</evidence>
<sequence length="615" mass="71812">METNHSGPEAARSTSLTPERRPLEKPRTEREERGLSREREEKGASRERGERDASREREERDASREREERNASREREERNASREREERNASREREERNASREREEKGASRGRREDGCHSSRSRSRQRDSRSRSSSGCSRGRSLNARSRRSASNPGRHPRSFSRDRSRRSISDSVRREGRDGYIPSYPPNRGSPLRSLRLASPGRRGLGPVRGRPTCIYVGNLPRDIRERDVEDILFKFGRLRDIDIKRARGGMSDSCYAFVEFETIRAAEDAVACRHGYLYRGRSLRVEFTAQPARRLGSNPNFIPMGGASGPPRRTGFRALVSFLPPGCRWQHLKDHMRRAGPVGFAEVLSHGRGVVEFEHAEDLKYAVRSLDKSEMRVEGRGSVIKVEKDYSSRDYDQDYSSPRYSSRSRSPRSFDRRGSSEASSRYSRYSRDERDERDERREKEDRGRSRSRERGRDRRSVSSGDRFSHDRESGDSNRRARESELSRQEMMSREVSPASEHEEGHRDRRASKGEREREQERADRREELVLERQEKAKRLSPFSDRDKREKEDARLSSRSPSLRREERREEKNRQDSLSPGAAREERDAREEETRVGRRSISIDREREDRKGRK</sequence>
<dbReference type="Proteomes" id="UP000028840">
    <property type="component" value="Unassembled WGS sequence"/>
</dbReference>
<dbReference type="InterPro" id="IPR035979">
    <property type="entry name" value="RBD_domain_sf"/>
</dbReference>
<dbReference type="GO" id="GO:0003729">
    <property type="term" value="F:mRNA binding"/>
    <property type="evidence" value="ECO:0007669"/>
    <property type="project" value="TreeGrafter"/>
</dbReference>
<evidence type="ECO:0000313" key="10">
    <source>
        <dbReference type="Proteomes" id="UP000028840"/>
    </source>
</evidence>
<feature type="compositionally biased region" description="Basic and acidic residues" evidence="7">
    <location>
        <begin position="431"/>
        <end position="494"/>
    </location>
</feature>
<feature type="non-terminal residue" evidence="9">
    <location>
        <position position="615"/>
    </location>
</feature>
<dbReference type="GO" id="GO:0006397">
    <property type="term" value="P:mRNA processing"/>
    <property type="evidence" value="ECO:0007669"/>
    <property type="project" value="UniProtKB-KW"/>
</dbReference>
<keyword evidence="2" id="KW-0507">mRNA processing</keyword>
<feature type="compositionally biased region" description="Polar residues" evidence="7">
    <location>
        <begin position="1"/>
        <end position="17"/>
    </location>
</feature>
<evidence type="ECO:0000313" key="9">
    <source>
        <dbReference type="EMBL" id="KFH05458.1"/>
    </source>
</evidence>
<dbReference type="SUPFAM" id="SSF54928">
    <property type="entry name" value="RNA-binding domain, RBD"/>
    <property type="match status" value="1"/>
</dbReference>